<evidence type="ECO:0000313" key="1">
    <source>
        <dbReference type="EMBL" id="EUB61028.1"/>
    </source>
</evidence>
<dbReference type="Proteomes" id="UP000019149">
    <property type="component" value="Unassembled WGS sequence"/>
</dbReference>
<reference evidence="1 2" key="1">
    <citation type="journal article" date="2013" name="Nat. Genet.">
        <title>The genome of the hydatid tapeworm Echinococcus granulosus.</title>
        <authorList>
            <person name="Zheng H."/>
            <person name="Zhang W."/>
            <person name="Zhang L."/>
            <person name="Zhang Z."/>
            <person name="Li J."/>
            <person name="Lu G."/>
            <person name="Zhu Y."/>
            <person name="Wang Y."/>
            <person name="Huang Y."/>
            <person name="Liu J."/>
            <person name="Kang H."/>
            <person name="Chen J."/>
            <person name="Wang L."/>
            <person name="Chen A."/>
            <person name="Yu S."/>
            <person name="Gao Z."/>
            <person name="Jin L."/>
            <person name="Gu W."/>
            <person name="Wang Z."/>
            <person name="Zhao L."/>
            <person name="Shi B."/>
            <person name="Wen H."/>
            <person name="Lin R."/>
            <person name="Jones M.K."/>
            <person name="Brejova B."/>
            <person name="Vinar T."/>
            <person name="Zhao G."/>
            <person name="McManus D.P."/>
            <person name="Chen Z."/>
            <person name="Zhou Y."/>
            <person name="Wang S."/>
        </authorList>
    </citation>
    <scope>NUCLEOTIDE SEQUENCE [LARGE SCALE GENOMIC DNA]</scope>
</reference>
<keyword evidence="2" id="KW-1185">Reference proteome</keyword>
<protein>
    <submittedName>
        <fullName evidence="1">Uncharacterized protein</fullName>
    </submittedName>
</protein>
<comment type="caution">
    <text evidence="1">The sequence shown here is derived from an EMBL/GenBank/DDBJ whole genome shotgun (WGS) entry which is preliminary data.</text>
</comment>
<name>W6UJ22_ECHGR</name>
<accession>W6UJ22</accession>
<organism evidence="1 2">
    <name type="scientific">Echinococcus granulosus</name>
    <name type="common">Hydatid tapeworm</name>
    <dbReference type="NCBI Taxonomy" id="6210"/>
    <lineage>
        <taxon>Eukaryota</taxon>
        <taxon>Metazoa</taxon>
        <taxon>Spiralia</taxon>
        <taxon>Lophotrochozoa</taxon>
        <taxon>Platyhelminthes</taxon>
        <taxon>Cestoda</taxon>
        <taxon>Eucestoda</taxon>
        <taxon>Cyclophyllidea</taxon>
        <taxon>Taeniidae</taxon>
        <taxon>Echinococcus</taxon>
        <taxon>Echinococcus granulosus group</taxon>
    </lineage>
</organism>
<sequence>MLANVKLFGAFTKLINAAEVMITLKMLNTVAKQTLGEESWGNKNIYVRSLFKLKYLTTRKNVRGNLFPTALRTDFSQQNLVAHLNPTDPLLFKTAKVGLVYVGEYILFLRKDRYKFKSNLFVTNLFQWVVKTGAEFANFNSLFYPNMLLGYHLKIRSKTNKKEAEKKQLKS</sequence>
<dbReference type="KEGG" id="egl:EGR_04061"/>
<evidence type="ECO:0000313" key="2">
    <source>
        <dbReference type="Proteomes" id="UP000019149"/>
    </source>
</evidence>
<dbReference type="RefSeq" id="XP_024352224.1">
    <property type="nucleotide sequence ID" value="XM_024493310.1"/>
</dbReference>
<dbReference type="GeneID" id="36339776"/>
<gene>
    <name evidence="1" type="ORF">EGR_04061</name>
</gene>
<dbReference type="CTD" id="36339776"/>
<proteinExistence type="predicted"/>
<dbReference type="AlphaFoldDB" id="W6UJ22"/>
<dbReference type="EMBL" id="APAU02000024">
    <property type="protein sequence ID" value="EUB61028.1"/>
    <property type="molecule type" value="Genomic_DNA"/>
</dbReference>